<reference evidence="3 4" key="1">
    <citation type="submission" date="2018-04" db="EMBL/GenBank/DDBJ databases">
        <title>Denitrifier Microvirgula.</title>
        <authorList>
            <person name="Anderson E."/>
            <person name="Jang J."/>
            <person name="Ishii S."/>
        </authorList>
    </citation>
    <scope>NUCLEOTIDE SEQUENCE [LARGE SCALE GENOMIC DNA]</scope>
    <source>
        <strain evidence="3 4">BE2.4</strain>
    </source>
</reference>
<dbReference type="KEGG" id="maer:DAI18_01345"/>
<proteinExistence type="predicted"/>
<sequence length="144" mass="15286">MSDRVFALVWLALCAVAAGIGWQIEAAFSYEPIGPRAYPLLVIVLMALCAGCLACRRGDRADWPSAATLGRLSSLALLLLAYAAVFEWLGFPLASALLIVGIGRLFGGGWLACLLLGAISGIGLYYGFDRLLDVTLPAGRLLDR</sequence>
<keyword evidence="1" id="KW-0472">Membrane</keyword>
<dbReference type="InterPro" id="IPR009936">
    <property type="entry name" value="DUF1468"/>
</dbReference>
<evidence type="ECO:0000313" key="3">
    <source>
        <dbReference type="EMBL" id="AVY92835.1"/>
    </source>
</evidence>
<dbReference type="RefSeq" id="WP_028498337.1">
    <property type="nucleotide sequence ID" value="NZ_CP028519.1"/>
</dbReference>
<evidence type="ECO:0000313" key="4">
    <source>
        <dbReference type="Proteomes" id="UP000244173"/>
    </source>
</evidence>
<accession>A0A2U3THE6</accession>
<keyword evidence="1" id="KW-1133">Transmembrane helix</keyword>
<evidence type="ECO:0000259" key="2">
    <source>
        <dbReference type="Pfam" id="PF07331"/>
    </source>
</evidence>
<dbReference type="Proteomes" id="UP000244173">
    <property type="component" value="Chromosome"/>
</dbReference>
<protein>
    <submittedName>
        <fullName evidence="3">Tripartite tricarboxylate transporter TctB family protein</fullName>
    </submittedName>
</protein>
<name>A0A2U3THE6_9NEIS</name>
<organism evidence="3 4">
    <name type="scientific">Microvirgula aerodenitrificans</name>
    <dbReference type="NCBI Taxonomy" id="57480"/>
    <lineage>
        <taxon>Bacteria</taxon>
        <taxon>Pseudomonadati</taxon>
        <taxon>Pseudomonadota</taxon>
        <taxon>Betaproteobacteria</taxon>
        <taxon>Neisseriales</taxon>
        <taxon>Aquaspirillaceae</taxon>
        <taxon>Microvirgula</taxon>
    </lineage>
</organism>
<gene>
    <name evidence="3" type="ORF">DAI18_01345</name>
</gene>
<dbReference type="EMBL" id="CP028519">
    <property type="protein sequence ID" value="AVY92835.1"/>
    <property type="molecule type" value="Genomic_DNA"/>
</dbReference>
<feature type="domain" description="DUF1468" evidence="2">
    <location>
        <begin position="5"/>
        <end position="137"/>
    </location>
</feature>
<dbReference type="AlphaFoldDB" id="A0A2U3THE6"/>
<feature type="transmembrane region" description="Helical" evidence="1">
    <location>
        <begin position="37"/>
        <end position="55"/>
    </location>
</feature>
<dbReference type="Pfam" id="PF07331">
    <property type="entry name" value="TctB"/>
    <property type="match status" value="1"/>
</dbReference>
<evidence type="ECO:0000256" key="1">
    <source>
        <dbReference type="SAM" id="Phobius"/>
    </source>
</evidence>
<dbReference type="OrthoDB" id="8795337at2"/>
<keyword evidence="4" id="KW-1185">Reference proteome</keyword>
<feature type="transmembrane region" description="Helical" evidence="1">
    <location>
        <begin position="108"/>
        <end position="128"/>
    </location>
</feature>
<dbReference type="STRING" id="1122240.GCA_000620105_00919"/>
<keyword evidence="1" id="KW-0812">Transmembrane</keyword>
<feature type="transmembrane region" description="Helical" evidence="1">
    <location>
        <begin position="75"/>
        <end position="102"/>
    </location>
</feature>